<dbReference type="Pfam" id="PF00657">
    <property type="entry name" value="Lipase_GDSL"/>
    <property type="match status" value="1"/>
</dbReference>
<comment type="similarity">
    <text evidence="1">Belongs to the 'GDSL' lipolytic enzyme family.</text>
</comment>
<proteinExistence type="inferred from homology"/>
<dbReference type="GO" id="GO:0016788">
    <property type="term" value="F:hydrolase activity, acting on ester bonds"/>
    <property type="evidence" value="ECO:0007669"/>
    <property type="project" value="InterPro"/>
</dbReference>
<sequence>MASAHRCTSMATKLLMSVVLLVVLKRSAGARSDDSPCGFPAIFNLGDSNSDTGAFPALFPAVQPPYGRTFFGMPAGRQSDGRLTIDFMGMYTSIYIIFSSKLGAALLECVSGFTGEQLHSGSQFRKRRRNHQTGERELVDLRVQPHFPGRADLATPAVHQQEPIRLQQHRFGGIYREILPNPENLISKALYTLDIGQNDLTVGYFDNMTTKQVEAYVPDLMERISSAIQTVYNLGGRYFWVHNTAPLGCLPYALAFRPDLAAAEKDAAGCSVELNTGAQFFNARLNETVARLRETLPGAALTYVDVYAAKYRLISQARKLGFGDPLRVCCGYGGGEYNFDRDIRCGDKMEVNGTSVLAGKPCEDPSRSVSWDGVHFTEAANKFVFDQIVDGALSDPPVPLRRACQAKGQ</sequence>
<accession>M8BSF2</accession>
<dbReference type="CDD" id="cd01837">
    <property type="entry name" value="SGNH_plant_lipase_like"/>
    <property type="match status" value="1"/>
</dbReference>
<name>M8BSF2_AEGTA</name>
<dbReference type="Gene3D" id="3.40.50.1110">
    <property type="entry name" value="SGNH hydrolase"/>
    <property type="match status" value="1"/>
</dbReference>
<evidence type="ECO:0000256" key="4">
    <source>
        <dbReference type="ARBA" id="ARBA00023180"/>
    </source>
</evidence>
<reference evidence="5" key="1">
    <citation type="submission" date="2015-06" db="UniProtKB">
        <authorList>
            <consortium name="EnsemblPlants"/>
        </authorList>
    </citation>
    <scope>IDENTIFICATION</scope>
</reference>
<evidence type="ECO:0000256" key="3">
    <source>
        <dbReference type="ARBA" id="ARBA00022801"/>
    </source>
</evidence>
<evidence type="ECO:0000256" key="2">
    <source>
        <dbReference type="ARBA" id="ARBA00022729"/>
    </source>
</evidence>
<dbReference type="EnsemblPlants" id="EMT24718">
    <property type="protein sequence ID" value="EMT24718"/>
    <property type="gene ID" value="F775_12688"/>
</dbReference>
<dbReference type="PANTHER" id="PTHR22835:SF226">
    <property type="entry name" value="OS07G0586100 PROTEIN"/>
    <property type="match status" value="1"/>
</dbReference>
<evidence type="ECO:0000256" key="1">
    <source>
        <dbReference type="ARBA" id="ARBA00008668"/>
    </source>
</evidence>
<dbReference type="SUPFAM" id="SSF52266">
    <property type="entry name" value="SGNH hydrolase"/>
    <property type="match status" value="1"/>
</dbReference>
<keyword evidence="4" id="KW-0325">Glycoprotein</keyword>
<keyword evidence="3" id="KW-0378">Hydrolase</keyword>
<dbReference type="PANTHER" id="PTHR22835">
    <property type="entry name" value="ZINC FINGER FYVE DOMAIN CONTAINING PROTEIN"/>
    <property type="match status" value="1"/>
</dbReference>
<dbReference type="AlphaFoldDB" id="M8BSF2"/>
<evidence type="ECO:0000313" key="5">
    <source>
        <dbReference type="EnsemblPlants" id="EMT24718"/>
    </source>
</evidence>
<dbReference type="InterPro" id="IPR001087">
    <property type="entry name" value="GDSL"/>
</dbReference>
<organism evidence="5">
    <name type="scientific">Aegilops tauschii</name>
    <name type="common">Tausch's goatgrass</name>
    <name type="synonym">Aegilops squarrosa</name>
    <dbReference type="NCBI Taxonomy" id="37682"/>
    <lineage>
        <taxon>Eukaryota</taxon>
        <taxon>Viridiplantae</taxon>
        <taxon>Streptophyta</taxon>
        <taxon>Embryophyta</taxon>
        <taxon>Tracheophyta</taxon>
        <taxon>Spermatophyta</taxon>
        <taxon>Magnoliopsida</taxon>
        <taxon>Liliopsida</taxon>
        <taxon>Poales</taxon>
        <taxon>Poaceae</taxon>
        <taxon>BOP clade</taxon>
        <taxon>Pooideae</taxon>
        <taxon>Triticodae</taxon>
        <taxon>Triticeae</taxon>
        <taxon>Triticinae</taxon>
        <taxon>Aegilops</taxon>
    </lineage>
</organism>
<keyword evidence="2" id="KW-0732">Signal</keyword>
<dbReference type="InterPro" id="IPR035669">
    <property type="entry name" value="SGNH_plant_lipase-like"/>
</dbReference>
<dbReference type="InterPro" id="IPR036514">
    <property type="entry name" value="SGNH_hydro_sf"/>
</dbReference>
<protein>
    <submittedName>
        <fullName evidence="5">GDSL esterase/lipase</fullName>
    </submittedName>
</protein>